<keyword evidence="1" id="KW-0732">Signal</keyword>
<gene>
    <name evidence="2" type="ORF">E7102_12300</name>
</gene>
<organism evidence="2 3">
    <name type="scientific">Xylanibacter ruminicola</name>
    <name type="common">Prevotella ruminicola</name>
    <dbReference type="NCBI Taxonomy" id="839"/>
    <lineage>
        <taxon>Bacteria</taxon>
        <taxon>Pseudomonadati</taxon>
        <taxon>Bacteroidota</taxon>
        <taxon>Bacteroidia</taxon>
        <taxon>Bacteroidales</taxon>
        <taxon>Prevotellaceae</taxon>
        <taxon>Xylanibacter</taxon>
    </lineage>
</organism>
<name>A0A928BU32_XYLRU</name>
<protein>
    <submittedName>
        <fullName evidence="2">Uncharacterized protein</fullName>
    </submittedName>
</protein>
<dbReference type="EMBL" id="SUYD01000018">
    <property type="protein sequence ID" value="MBE6267224.1"/>
    <property type="molecule type" value="Genomic_DNA"/>
</dbReference>
<accession>A0A928BU32</accession>
<dbReference type="Proteomes" id="UP000763088">
    <property type="component" value="Unassembled WGS sequence"/>
</dbReference>
<proteinExistence type="predicted"/>
<evidence type="ECO:0000313" key="2">
    <source>
        <dbReference type="EMBL" id="MBE6267224.1"/>
    </source>
</evidence>
<reference evidence="2" key="1">
    <citation type="submission" date="2019-04" db="EMBL/GenBank/DDBJ databases">
        <title>Evolution of Biomass-Degrading Anaerobic Consortia Revealed by Metagenomics.</title>
        <authorList>
            <person name="Peng X."/>
        </authorList>
    </citation>
    <scope>NUCLEOTIDE SEQUENCE</scope>
    <source>
        <strain evidence="2">SIG141</strain>
    </source>
</reference>
<feature type="signal peptide" evidence="1">
    <location>
        <begin position="1"/>
        <end position="18"/>
    </location>
</feature>
<feature type="chain" id="PRO_5037969398" evidence="1">
    <location>
        <begin position="19"/>
        <end position="373"/>
    </location>
</feature>
<evidence type="ECO:0000256" key="1">
    <source>
        <dbReference type="SAM" id="SignalP"/>
    </source>
</evidence>
<evidence type="ECO:0000313" key="3">
    <source>
        <dbReference type="Proteomes" id="UP000763088"/>
    </source>
</evidence>
<dbReference type="AlphaFoldDB" id="A0A928BU32"/>
<sequence length="373" mass="41124">MKKIILSLILSAPLAASAQITGDGYYRVKNNASERYITITDDIVGEVNMSSTTADLSNITTWRGFDYVKSNPASVIYIEAVGNKYNLKGQGTSIYDISGGKVYINIKSKNKDDNNPYYFSITYSGAEIRLYDNSTKKDKGGVDQTGDVKYSYWNILPITDGDNYLGLQPTVKAGNDWYGTIYTSYPFKVASEGVTLYYVDGVKDGEFQLKEITSEVKPASTPMVFKCSSDDPSMNKVIPVADITTAPTDNLMGGTLFASSIRKHIKRVEFDATTMRVLGTNSEGELIFTTATAEQLTDESYIPMNTAWLNVPSGLSGDFKLVSRDSFTGIRNIDAKKDNTNNAIYTLTGVRQNNKNSLRKGIYISNGKKIVIR</sequence>
<comment type="caution">
    <text evidence="2">The sequence shown here is derived from an EMBL/GenBank/DDBJ whole genome shotgun (WGS) entry which is preliminary data.</text>
</comment>